<dbReference type="OrthoDB" id="66881at2759"/>
<dbReference type="PANTHER" id="PTHR43098">
    <property type="entry name" value="L-ORNITHINE N(5)-MONOOXYGENASE-RELATED"/>
    <property type="match status" value="1"/>
</dbReference>
<comment type="caution">
    <text evidence="10">The sequence shown here is derived from an EMBL/GenBank/DDBJ whole genome shotgun (WGS) entry which is preliminary data.</text>
</comment>
<keyword evidence="6" id="KW-0560">Oxidoreductase</keyword>
<keyword evidence="4" id="KW-0274">FAD</keyword>
<evidence type="ECO:0000256" key="7">
    <source>
        <dbReference type="ARBA" id="ARBA00023033"/>
    </source>
</evidence>
<name>A0A2S6BQ67_9PEZI</name>
<keyword evidence="7" id="KW-0503">Monooxygenase</keyword>
<keyword evidence="5" id="KW-0521">NADP</keyword>
<dbReference type="InterPro" id="IPR023753">
    <property type="entry name" value="FAD/NAD-binding_dom"/>
</dbReference>
<dbReference type="PANTHER" id="PTHR43098:SF3">
    <property type="entry name" value="L-ORNITHINE N(5)-MONOOXYGENASE-RELATED"/>
    <property type="match status" value="1"/>
</dbReference>
<evidence type="ECO:0000256" key="8">
    <source>
        <dbReference type="SAM" id="Phobius"/>
    </source>
</evidence>
<evidence type="ECO:0000256" key="2">
    <source>
        <dbReference type="ARBA" id="ARBA00010139"/>
    </source>
</evidence>
<keyword evidence="3" id="KW-0285">Flavoprotein</keyword>
<organism evidence="10 11">
    <name type="scientific">Cercospora berteroae</name>
    <dbReference type="NCBI Taxonomy" id="357750"/>
    <lineage>
        <taxon>Eukaryota</taxon>
        <taxon>Fungi</taxon>
        <taxon>Dikarya</taxon>
        <taxon>Ascomycota</taxon>
        <taxon>Pezizomycotina</taxon>
        <taxon>Dothideomycetes</taxon>
        <taxon>Dothideomycetidae</taxon>
        <taxon>Mycosphaerellales</taxon>
        <taxon>Mycosphaerellaceae</taxon>
        <taxon>Cercospora</taxon>
    </lineage>
</organism>
<dbReference type="InterPro" id="IPR036188">
    <property type="entry name" value="FAD/NAD-bd_sf"/>
</dbReference>
<evidence type="ECO:0000256" key="3">
    <source>
        <dbReference type="ARBA" id="ARBA00022630"/>
    </source>
</evidence>
<evidence type="ECO:0000313" key="11">
    <source>
        <dbReference type="Proteomes" id="UP000237631"/>
    </source>
</evidence>
<dbReference type="Proteomes" id="UP000237631">
    <property type="component" value="Unassembled WGS sequence"/>
</dbReference>
<dbReference type="GO" id="GO:0004497">
    <property type="term" value="F:monooxygenase activity"/>
    <property type="evidence" value="ECO:0007669"/>
    <property type="project" value="UniProtKB-KW"/>
</dbReference>
<proteinExistence type="inferred from homology"/>
<keyword evidence="8" id="KW-0472">Membrane</keyword>
<dbReference type="InterPro" id="IPR050775">
    <property type="entry name" value="FAD-binding_Monooxygenases"/>
</dbReference>
<dbReference type="PRINTS" id="PR00411">
    <property type="entry name" value="PNDRDTASEI"/>
</dbReference>
<comment type="cofactor">
    <cofactor evidence="1">
        <name>FAD</name>
        <dbReference type="ChEBI" id="CHEBI:57692"/>
    </cofactor>
</comment>
<protein>
    <recommendedName>
        <fullName evidence="9">FAD/NAD(P)-binding domain-containing protein</fullName>
    </recommendedName>
</protein>
<keyword evidence="8" id="KW-1133">Transmembrane helix</keyword>
<accession>A0A2S6BQ67</accession>
<evidence type="ECO:0000259" key="9">
    <source>
        <dbReference type="Pfam" id="PF07992"/>
    </source>
</evidence>
<feature type="transmembrane region" description="Helical" evidence="8">
    <location>
        <begin position="20"/>
        <end position="39"/>
    </location>
</feature>
<evidence type="ECO:0000313" key="10">
    <source>
        <dbReference type="EMBL" id="PPJ49627.1"/>
    </source>
</evidence>
<dbReference type="Gene3D" id="3.50.50.60">
    <property type="entry name" value="FAD/NAD(P)-binding domain"/>
    <property type="match status" value="2"/>
</dbReference>
<keyword evidence="8" id="KW-0812">Transmembrane</keyword>
<evidence type="ECO:0000256" key="6">
    <source>
        <dbReference type="ARBA" id="ARBA00023002"/>
    </source>
</evidence>
<evidence type="ECO:0000256" key="5">
    <source>
        <dbReference type="ARBA" id="ARBA00022857"/>
    </source>
</evidence>
<evidence type="ECO:0000256" key="1">
    <source>
        <dbReference type="ARBA" id="ARBA00001974"/>
    </source>
</evidence>
<dbReference type="AlphaFoldDB" id="A0A2S6BQ67"/>
<dbReference type="EMBL" id="PNEN01001800">
    <property type="protein sequence ID" value="PPJ49627.1"/>
    <property type="molecule type" value="Genomic_DNA"/>
</dbReference>
<reference evidence="11" key="1">
    <citation type="journal article" date="2017" name="bioRxiv">
        <title>Conservation of a gene cluster reveals novel cercosporin biosynthetic mechanisms and extends production to the genus Colletotrichum.</title>
        <authorList>
            <person name="de Jonge R."/>
            <person name="Ebert M.K."/>
            <person name="Huitt-Roehl C.R."/>
            <person name="Pal P."/>
            <person name="Suttle J.C."/>
            <person name="Spanner R.E."/>
            <person name="Neubauer J.D."/>
            <person name="Jurick W.M.II."/>
            <person name="Stott K.A."/>
            <person name="Secor G.A."/>
            <person name="Thomma B.P.H.J."/>
            <person name="Van de Peer Y."/>
            <person name="Townsend C.A."/>
            <person name="Bolton M.D."/>
        </authorList>
    </citation>
    <scope>NUCLEOTIDE SEQUENCE [LARGE SCALE GENOMIC DNA]</scope>
    <source>
        <strain evidence="11">CBS538.71</strain>
    </source>
</reference>
<keyword evidence="11" id="KW-1185">Reference proteome</keyword>
<gene>
    <name evidence="10" type="ORF">CBER1_02192</name>
</gene>
<sequence length="535" mass="60400">MPTLENTELQDAHLRDGRKYIQSDVLIIGGGFGGAYGLWKMRKLRLRTKVLEAGKEFGGTWHWNSYPGARVDSEMPYYSLSIPEVWKTWNWKERFPGHDELKAYFRHVDKTLDSSKDAFFNTVATNIKREDGSWVVQTRDDRIFRCTYLILATGSSYKKHLPDFPGLDNYKGKVIHAADWPGDGRDVRGKKVGVIGNGATGVQLVQELGKQDCDMTILIRTPIHALAMRQRGFTIEEQESTKLAYPYLFEGAQSSRAGFPFRSQSKSFWDATVEERETIMEEGWNRGGFAFNQTTYRDFIWDRAANKEFYNFWAKKVRQRVTDPVKAQIVAPIPQQALFATKRPSLEGFSEKGIVAGDILHELDLLVLATGYDAVTGSLLNMGLKDEKGVPLENKWKDGVRTYLGLMIPDMPNLFMAYGPQAPTSFANGPPIIEIQIDLIAQMIQKCQAEQSSSISTDHAAVESWAQEVRDIGNKTLYPTADSWYMGANIPGKPREMLLYLGGMDTYAQKCRAAIESWTGFITAGKKQETFRASL</sequence>
<feature type="domain" description="FAD/NAD(P)-binding" evidence="9">
    <location>
        <begin position="24"/>
        <end position="223"/>
    </location>
</feature>
<dbReference type="SUPFAM" id="SSF51905">
    <property type="entry name" value="FAD/NAD(P)-binding domain"/>
    <property type="match status" value="2"/>
</dbReference>
<dbReference type="Pfam" id="PF07992">
    <property type="entry name" value="Pyr_redox_2"/>
    <property type="match status" value="1"/>
</dbReference>
<comment type="similarity">
    <text evidence="2">Belongs to the FAD-binding monooxygenase family.</text>
</comment>
<evidence type="ECO:0000256" key="4">
    <source>
        <dbReference type="ARBA" id="ARBA00022827"/>
    </source>
</evidence>